<keyword evidence="3" id="KW-1185">Reference proteome</keyword>
<dbReference type="EMBL" id="JAQOWY010000523">
    <property type="protein sequence ID" value="KAK1840886.1"/>
    <property type="molecule type" value="Genomic_DNA"/>
</dbReference>
<reference evidence="2" key="1">
    <citation type="submission" date="2023-01" db="EMBL/GenBank/DDBJ databases">
        <title>Colletotrichum chrysophilum M932 genome sequence.</title>
        <authorList>
            <person name="Baroncelli R."/>
        </authorList>
    </citation>
    <scope>NUCLEOTIDE SEQUENCE</scope>
    <source>
        <strain evidence="2">M932</strain>
    </source>
</reference>
<evidence type="ECO:0000313" key="3">
    <source>
        <dbReference type="Proteomes" id="UP001243330"/>
    </source>
</evidence>
<accession>A0AAD9EDF1</accession>
<protein>
    <submittedName>
        <fullName evidence="2">Uncharacterized protein</fullName>
    </submittedName>
</protein>
<feature type="compositionally biased region" description="Polar residues" evidence="1">
    <location>
        <begin position="20"/>
        <end position="30"/>
    </location>
</feature>
<dbReference type="AlphaFoldDB" id="A0AAD9EDF1"/>
<name>A0AAD9EDF1_9PEZI</name>
<evidence type="ECO:0000313" key="2">
    <source>
        <dbReference type="EMBL" id="KAK1840886.1"/>
    </source>
</evidence>
<sequence>MQKPVRSLVPSARRGEAGSRNGNLTVSFRQPTRYGPVPPSQWKSSLPSCAVLPGPYHGYLHLARGPQSSSSEALARRTRRRGAVQNCTDCLLACCHCLSPPGPMYNPTYKSPGFLSWGRAVHQSTIYEMQTTNGYYPIAS</sequence>
<proteinExistence type="predicted"/>
<organism evidence="2 3">
    <name type="scientific">Colletotrichum chrysophilum</name>
    <dbReference type="NCBI Taxonomy" id="1836956"/>
    <lineage>
        <taxon>Eukaryota</taxon>
        <taxon>Fungi</taxon>
        <taxon>Dikarya</taxon>
        <taxon>Ascomycota</taxon>
        <taxon>Pezizomycotina</taxon>
        <taxon>Sordariomycetes</taxon>
        <taxon>Hypocreomycetidae</taxon>
        <taxon>Glomerellales</taxon>
        <taxon>Glomerellaceae</taxon>
        <taxon>Colletotrichum</taxon>
        <taxon>Colletotrichum gloeosporioides species complex</taxon>
    </lineage>
</organism>
<comment type="caution">
    <text evidence="2">The sequence shown here is derived from an EMBL/GenBank/DDBJ whole genome shotgun (WGS) entry which is preliminary data.</text>
</comment>
<gene>
    <name evidence="2" type="ORF">CCHR01_16483</name>
</gene>
<feature type="region of interest" description="Disordered" evidence="1">
    <location>
        <begin position="1"/>
        <end position="44"/>
    </location>
</feature>
<dbReference type="Proteomes" id="UP001243330">
    <property type="component" value="Unassembled WGS sequence"/>
</dbReference>
<evidence type="ECO:0000256" key="1">
    <source>
        <dbReference type="SAM" id="MobiDB-lite"/>
    </source>
</evidence>